<dbReference type="Pfam" id="PF11883">
    <property type="entry name" value="DUF3403"/>
    <property type="match status" value="1"/>
</dbReference>
<dbReference type="InterPro" id="IPR011009">
    <property type="entry name" value="Kinase-like_dom_sf"/>
</dbReference>
<dbReference type="Gene3D" id="3.30.200.20">
    <property type="entry name" value="Phosphorylase Kinase, domain 1"/>
    <property type="match status" value="1"/>
</dbReference>
<dbReference type="Gene3D" id="1.10.510.10">
    <property type="entry name" value="Transferase(Phosphotransferase) domain 1"/>
    <property type="match status" value="1"/>
</dbReference>
<dbReference type="InterPro" id="IPR021820">
    <property type="entry name" value="S-locus_recpt_kinase_C"/>
</dbReference>
<dbReference type="Pfam" id="PF07714">
    <property type="entry name" value="PK_Tyr_Ser-Thr"/>
    <property type="match status" value="1"/>
</dbReference>
<dbReference type="PROSITE" id="PS50927">
    <property type="entry name" value="BULB_LECTIN"/>
    <property type="match status" value="1"/>
</dbReference>
<evidence type="ECO:0000313" key="18">
    <source>
        <dbReference type="Proteomes" id="UP000447434"/>
    </source>
</evidence>
<keyword evidence="16" id="KW-0245">EGF-like domain</keyword>
<name>A0A6A4QWR8_LUPAL</name>
<dbReference type="PANTHER" id="PTHR32444:SF234">
    <property type="entry name" value="RECEPTOR-LIKE SERINE_THREONINE-PROTEIN KINASE"/>
    <property type="match status" value="1"/>
</dbReference>
<evidence type="ECO:0000256" key="14">
    <source>
        <dbReference type="ARBA" id="ARBA00048679"/>
    </source>
</evidence>
<keyword evidence="2 15" id="KW-0723">Serine/threonine-protein kinase</keyword>
<keyword evidence="4" id="KW-0812">Transmembrane</keyword>
<dbReference type="SMART" id="SM00473">
    <property type="entry name" value="PAN_AP"/>
    <property type="match status" value="1"/>
</dbReference>
<evidence type="ECO:0000256" key="11">
    <source>
        <dbReference type="ARBA" id="ARBA00023157"/>
    </source>
</evidence>
<dbReference type="PIRSF" id="PIRSF000641">
    <property type="entry name" value="SRK"/>
    <property type="match status" value="1"/>
</dbReference>
<dbReference type="InterPro" id="IPR001480">
    <property type="entry name" value="Bulb-type_lectin_dom"/>
</dbReference>
<keyword evidence="5" id="KW-0732">Signal</keyword>
<organism evidence="17 18">
    <name type="scientific">Lupinus albus</name>
    <name type="common">White lupine</name>
    <name type="synonym">Lupinus termis</name>
    <dbReference type="NCBI Taxonomy" id="3870"/>
    <lineage>
        <taxon>Eukaryota</taxon>
        <taxon>Viridiplantae</taxon>
        <taxon>Streptophyta</taxon>
        <taxon>Embryophyta</taxon>
        <taxon>Tracheophyta</taxon>
        <taxon>Spermatophyta</taxon>
        <taxon>Magnoliopsida</taxon>
        <taxon>eudicotyledons</taxon>
        <taxon>Gunneridae</taxon>
        <taxon>Pentapetalae</taxon>
        <taxon>rosids</taxon>
        <taxon>fabids</taxon>
        <taxon>Fabales</taxon>
        <taxon>Fabaceae</taxon>
        <taxon>Papilionoideae</taxon>
        <taxon>50 kb inversion clade</taxon>
        <taxon>genistoids sensu lato</taxon>
        <taxon>core genistoids</taxon>
        <taxon>Genisteae</taxon>
        <taxon>Lupinus</taxon>
    </lineage>
</organism>
<dbReference type="SUPFAM" id="SSF56112">
    <property type="entry name" value="Protein kinase-like (PK-like)"/>
    <property type="match status" value="1"/>
</dbReference>
<keyword evidence="10" id="KW-0472">Membrane</keyword>
<evidence type="ECO:0000256" key="13">
    <source>
        <dbReference type="ARBA" id="ARBA00047899"/>
    </source>
</evidence>
<sequence>MMGIHTLMIVITKLILIISTISSATDTISNNMSLPDGKTLVSDDGTFELGFFNPGTSSNRYVGIWFKTVPVRTVVWVANRDKPINDNSSMLIISQQGNLVLLSQSHSIIWSTNLTATKALSPIVQLLNNGNLVLKDEKDKSNNEGSFLWQSFDYPSNTLLPEMKVGWDLKKGLNRRLTAWKSWDDPSPGEFSCGIVLNNYPEPLMWKGTIVYHRDGPWNGLGFSGTPAQRPNPLFEYKFVNNADEVYYSYKLKNWSVISILVMNESVYLRQRITWIPESKTWRTYQSVPQDGCDAYNLCGAYGNCIVDASPVCQCLAGFEPKSSKKWNAMDWTDGCTRNKPISCRVKGNDGFQRFTDMKAPATTYTWVNETMTLKECNAKCLENCSCTAYANSDVNSSGSGCVLWFGDLIDLKQFSDVGQDLYIRMAVSETSEGKDGDTKDKKNTTLVITVTLLSVAGILFLFIISYIYWTKRKHRDKREITLLTEEKDERGQEDLELPFFDLDTIVNATNSFSNDKKLGEGGFGPVYKGILVDGQEIAVKRLSMSSHQGIHEFKNEVILCAKLQHRNLVKVIGCCIQGDEKMLVYEYMPNRSLDSFLFDSAKSKHLDWSKRFNVINGIARGLLYLHHDSRLRIIHRDLKSSNVLLDNNMNPKISDFGLARMCGGDQVEGNTSRIVGTYGYMAPEYAIHGLFSIKSDVFSFGILLLEIVSGMKSKGLPNPSQSYSLIGHAWKFWKDGMPKKLIDSCLEDTCIESQAFRCIQIGLLCVQQYPDDRPNMISVAVMLSSENSLPQPKEPGFMIEKISFEGESSSKLTSSSVNEVTISILDAR</sequence>
<dbReference type="FunFam" id="1.10.510.10:FF:000060">
    <property type="entry name" value="G-type lectin S-receptor-like serine/threonine-protein kinase"/>
    <property type="match status" value="1"/>
</dbReference>
<comment type="caution">
    <text evidence="17">The sequence shown here is derived from an EMBL/GenBank/DDBJ whole genome shotgun (WGS) entry which is preliminary data.</text>
</comment>
<keyword evidence="6 15" id="KW-0547">Nucleotide-binding</keyword>
<protein>
    <recommendedName>
        <fullName evidence="15">Receptor-like serine/threonine-protein kinase</fullName>
        <ecNumber evidence="15">2.7.11.1</ecNumber>
    </recommendedName>
</protein>
<dbReference type="InterPro" id="IPR008271">
    <property type="entry name" value="Ser/Thr_kinase_AS"/>
</dbReference>
<dbReference type="Pfam" id="PF00954">
    <property type="entry name" value="S_locus_glycop"/>
    <property type="match status" value="1"/>
</dbReference>
<reference evidence="18" key="1">
    <citation type="journal article" date="2020" name="Nat. Commun.">
        <title>Genome sequence of the cluster root forming white lupin.</title>
        <authorList>
            <person name="Hufnagel B."/>
            <person name="Marques A."/>
            <person name="Soriano A."/>
            <person name="Marques L."/>
            <person name="Divol F."/>
            <person name="Doumas P."/>
            <person name="Sallet E."/>
            <person name="Mancinotti D."/>
            <person name="Carrere S."/>
            <person name="Marande W."/>
            <person name="Arribat S."/>
            <person name="Keller J."/>
            <person name="Huneau C."/>
            <person name="Blein T."/>
            <person name="Aime D."/>
            <person name="Laguerre M."/>
            <person name="Taylor J."/>
            <person name="Schubert V."/>
            <person name="Nelson M."/>
            <person name="Geu-Flores F."/>
            <person name="Crespi M."/>
            <person name="Gallardo-Guerrero K."/>
            <person name="Delaux P.-M."/>
            <person name="Salse J."/>
            <person name="Berges H."/>
            <person name="Guyot R."/>
            <person name="Gouzy J."/>
            <person name="Peret B."/>
        </authorList>
    </citation>
    <scope>NUCLEOTIDE SEQUENCE [LARGE SCALE GENOMIC DNA]</scope>
    <source>
        <strain evidence="18">cv. Amiga</strain>
    </source>
</reference>
<keyword evidence="18" id="KW-1185">Reference proteome</keyword>
<dbReference type="SMART" id="SM00108">
    <property type="entry name" value="B_lectin"/>
    <property type="match status" value="1"/>
</dbReference>
<dbReference type="Pfam" id="PF08276">
    <property type="entry name" value="PAN_2"/>
    <property type="match status" value="1"/>
</dbReference>
<comment type="similarity">
    <text evidence="15">Belongs to the protein kinase superfamily. Ser/Thr protein kinase family.</text>
</comment>
<dbReference type="EMBL" id="WOCE01000003">
    <property type="protein sequence ID" value="KAE9617913.1"/>
    <property type="molecule type" value="Genomic_DNA"/>
</dbReference>
<dbReference type="GO" id="GO:0048544">
    <property type="term" value="P:recognition of pollen"/>
    <property type="evidence" value="ECO:0007669"/>
    <property type="project" value="InterPro"/>
</dbReference>
<dbReference type="FunFam" id="3.30.200.20:FF:000195">
    <property type="entry name" value="G-type lectin S-receptor-like serine/threonine-protein kinase"/>
    <property type="match status" value="1"/>
</dbReference>
<evidence type="ECO:0000256" key="8">
    <source>
        <dbReference type="ARBA" id="ARBA00022840"/>
    </source>
</evidence>
<keyword evidence="12" id="KW-0325">Glycoprotein</keyword>
<evidence type="ECO:0000256" key="9">
    <source>
        <dbReference type="ARBA" id="ARBA00022989"/>
    </source>
</evidence>
<dbReference type="PROSITE" id="PS50026">
    <property type="entry name" value="EGF_3"/>
    <property type="match status" value="1"/>
</dbReference>
<dbReference type="InterPro" id="IPR036426">
    <property type="entry name" value="Bulb-type_lectin_dom_sf"/>
</dbReference>
<comment type="catalytic activity">
    <reaction evidence="13 15">
        <text>L-threonyl-[protein] + ATP = O-phospho-L-threonyl-[protein] + ADP + H(+)</text>
        <dbReference type="Rhea" id="RHEA:46608"/>
        <dbReference type="Rhea" id="RHEA-COMP:11060"/>
        <dbReference type="Rhea" id="RHEA-COMP:11605"/>
        <dbReference type="ChEBI" id="CHEBI:15378"/>
        <dbReference type="ChEBI" id="CHEBI:30013"/>
        <dbReference type="ChEBI" id="CHEBI:30616"/>
        <dbReference type="ChEBI" id="CHEBI:61977"/>
        <dbReference type="ChEBI" id="CHEBI:456216"/>
        <dbReference type="EC" id="2.7.11.1"/>
    </reaction>
</comment>
<evidence type="ECO:0000256" key="1">
    <source>
        <dbReference type="ARBA" id="ARBA00004479"/>
    </source>
</evidence>
<evidence type="ECO:0000256" key="12">
    <source>
        <dbReference type="ARBA" id="ARBA00023180"/>
    </source>
</evidence>
<dbReference type="OrthoDB" id="785331at2759"/>
<evidence type="ECO:0000256" key="3">
    <source>
        <dbReference type="ARBA" id="ARBA00022679"/>
    </source>
</evidence>
<dbReference type="PROSITE" id="PS50011">
    <property type="entry name" value="PROTEIN_KINASE_DOM"/>
    <property type="match status" value="1"/>
</dbReference>
<dbReference type="InterPro" id="IPR000742">
    <property type="entry name" value="EGF"/>
</dbReference>
<evidence type="ECO:0000313" key="17">
    <source>
        <dbReference type="EMBL" id="KAE9617913.1"/>
    </source>
</evidence>
<dbReference type="Pfam" id="PF01453">
    <property type="entry name" value="B_lectin"/>
    <property type="match status" value="1"/>
</dbReference>
<comment type="caution">
    <text evidence="16">Lacks conserved residue(s) required for the propagation of feature annotation.</text>
</comment>
<dbReference type="CDD" id="cd14066">
    <property type="entry name" value="STKc_IRAK"/>
    <property type="match status" value="1"/>
</dbReference>
<dbReference type="GO" id="GO:0005524">
    <property type="term" value="F:ATP binding"/>
    <property type="evidence" value="ECO:0007669"/>
    <property type="project" value="UniProtKB-KW"/>
</dbReference>
<keyword evidence="11" id="KW-1015">Disulfide bond</keyword>
<evidence type="ECO:0000256" key="5">
    <source>
        <dbReference type="ARBA" id="ARBA00022729"/>
    </source>
</evidence>
<proteinExistence type="inferred from homology"/>
<dbReference type="AlphaFoldDB" id="A0A6A4QWR8"/>
<dbReference type="SMART" id="SM00220">
    <property type="entry name" value="S_TKc"/>
    <property type="match status" value="1"/>
</dbReference>
<evidence type="ECO:0000256" key="15">
    <source>
        <dbReference type="PIRNR" id="PIRNR000641"/>
    </source>
</evidence>
<evidence type="ECO:0000256" key="7">
    <source>
        <dbReference type="ARBA" id="ARBA00022777"/>
    </source>
</evidence>
<dbReference type="PROSITE" id="PS50948">
    <property type="entry name" value="PAN"/>
    <property type="match status" value="1"/>
</dbReference>
<dbReference type="SUPFAM" id="SSF51110">
    <property type="entry name" value="alpha-D-mannose-specific plant lectins"/>
    <property type="match status" value="1"/>
</dbReference>
<dbReference type="FunFam" id="2.90.10.10:FF:000001">
    <property type="entry name" value="G-type lectin S-receptor-like serine/threonine-protein kinase"/>
    <property type="match status" value="1"/>
</dbReference>
<dbReference type="Gene3D" id="2.90.10.10">
    <property type="entry name" value="Bulb-type lectin domain"/>
    <property type="match status" value="1"/>
</dbReference>
<dbReference type="InterPro" id="IPR024171">
    <property type="entry name" value="SRK-like_kinase"/>
</dbReference>
<gene>
    <name evidence="17" type="ORF">Lalb_Chr03g0040591</name>
</gene>
<accession>A0A6A4QWR8</accession>
<comment type="catalytic activity">
    <reaction evidence="14 15">
        <text>L-seryl-[protein] + ATP = O-phospho-L-seryl-[protein] + ADP + H(+)</text>
        <dbReference type="Rhea" id="RHEA:17989"/>
        <dbReference type="Rhea" id="RHEA-COMP:9863"/>
        <dbReference type="Rhea" id="RHEA-COMP:11604"/>
        <dbReference type="ChEBI" id="CHEBI:15378"/>
        <dbReference type="ChEBI" id="CHEBI:29999"/>
        <dbReference type="ChEBI" id="CHEBI:30616"/>
        <dbReference type="ChEBI" id="CHEBI:83421"/>
        <dbReference type="ChEBI" id="CHEBI:456216"/>
        <dbReference type="EC" id="2.7.11.1"/>
    </reaction>
</comment>
<evidence type="ECO:0000256" key="2">
    <source>
        <dbReference type="ARBA" id="ARBA00022527"/>
    </source>
</evidence>
<dbReference type="GO" id="GO:0004674">
    <property type="term" value="F:protein serine/threonine kinase activity"/>
    <property type="evidence" value="ECO:0007669"/>
    <property type="project" value="UniProtKB-KW"/>
</dbReference>
<evidence type="ECO:0000256" key="10">
    <source>
        <dbReference type="ARBA" id="ARBA00023136"/>
    </source>
</evidence>
<evidence type="ECO:0000256" key="6">
    <source>
        <dbReference type="ARBA" id="ARBA00022741"/>
    </source>
</evidence>
<evidence type="ECO:0000256" key="4">
    <source>
        <dbReference type="ARBA" id="ARBA00022692"/>
    </source>
</evidence>
<dbReference type="InterPro" id="IPR003609">
    <property type="entry name" value="Pan_app"/>
</dbReference>
<dbReference type="InterPro" id="IPR000858">
    <property type="entry name" value="S_locus_glycoprot_dom"/>
</dbReference>
<comment type="subcellular location">
    <subcellularLocation>
        <location evidence="1">Membrane</location>
        <topology evidence="1">Single-pass type I membrane protein</topology>
    </subcellularLocation>
</comment>
<dbReference type="InterPro" id="IPR000719">
    <property type="entry name" value="Prot_kinase_dom"/>
</dbReference>
<evidence type="ECO:0000256" key="16">
    <source>
        <dbReference type="PROSITE-ProRule" id="PRU00076"/>
    </source>
</evidence>
<dbReference type="Proteomes" id="UP000447434">
    <property type="component" value="Chromosome 3"/>
</dbReference>
<dbReference type="CDD" id="cd01098">
    <property type="entry name" value="PAN_AP_plant"/>
    <property type="match status" value="1"/>
</dbReference>
<keyword evidence="7 15" id="KW-0418">Kinase</keyword>
<dbReference type="GO" id="GO:0016020">
    <property type="term" value="C:membrane"/>
    <property type="evidence" value="ECO:0007669"/>
    <property type="project" value="UniProtKB-SubCell"/>
</dbReference>
<dbReference type="PROSITE" id="PS00108">
    <property type="entry name" value="PROTEIN_KINASE_ST"/>
    <property type="match status" value="1"/>
</dbReference>
<keyword evidence="8 15" id="KW-0067">ATP-binding</keyword>
<dbReference type="PANTHER" id="PTHR32444">
    <property type="entry name" value="BULB-TYPE LECTIN DOMAIN-CONTAINING PROTEIN"/>
    <property type="match status" value="1"/>
</dbReference>
<dbReference type="CDD" id="cd00028">
    <property type="entry name" value="B_lectin"/>
    <property type="match status" value="1"/>
</dbReference>
<keyword evidence="9" id="KW-1133">Transmembrane helix</keyword>
<keyword evidence="3 15" id="KW-0808">Transferase</keyword>
<dbReference type="InterPro" id="IPR001245">
    <property type="entry name" value="Ser-Thr/Tyr_kinase_cat_dom"/>
</dbReference>
<dbReference type="EC" id="2.7.11.1" evidence="15"/>